<dbReference type="SUPFAM" id="SSF81383">
    <property type="entry name" value="F-box domain"/>
    <property type="match status" value="1"/>
</dbReference>
<keyword evidence="3" id="KW-1185">Reference proteome</keyword>
<name>A0A9P6DDT0_PLEER</name>
<evidence type="ECO:0000313" key="3">
    <source>
        <dbReference type="Proteomes" id="UP000807025"/>
    </source>
</evidence>
<dbReference type="OrthoDB" id="3178870at2759"/>
<feature type="domain" description="F-box" evidence="1">
    <location>
        <begin position="5"/>
        <end position="50"/>
    </location>
</feature>
<dbReference type="EMBL" id="MU154602">
    <property type="protein sequence ID" value="KAF9492368.1"/>
    <property type="molecule type" value="Genomic_DNA"/>
</dbReference>
<evidence type="ECO:0000313" key="2">
    <source>
        <dbReference type="EMBL" id="KAF9492368.1"/>
    </source>
</evidence>
<comment type="caution">
    <text evidence="2">The sequence shown here is derived from an EMBL/GenBank/DDBJ whole genome shotgun (WGS) entry which is preliminary data.</text>
</comment>
<evidence type="ECO:0000259" key="1">
    <source>
        <dbReference type="PROSITE" id="PS50181"/>
    </source>
</evidence>
<sequence>MSSPSALLSKLPTETQDYIVSYLTSTDLATLSTVDSTLNVIARRRLYRSITISTNTLLHSGPCRSLSSSIKCLLAIAHSATHARHVRSLFIDLSSPDRSIQRIFDPGDGSSRANYIPLANVYTLLARVLHATTNLTTLSITLSLRGIKNRRSLTLAAPTSLDNTSSKPRESMSFYERILDNPYTMLEDSPFQLTTFETNSPIDSSLALFLASQPAITDLTLRSWSPSDDSSRGLIHPFLSAAAAQTHTQALAVRSDKFKFVLPSSSLPKLQQFRAIHGTPSLLKQFIPGRPVHSVYIPLYPQMPSSAWQPLLPLPASVSQPSIYPTLDVLRESTTPIKRLTVFSFDAMASFAAGVANVLNGNATNAQTPAEAATDQKGPSLAEALLMQIATLGDELETLQVILMMTPCRLGDLEAAAPLLAHYKRLHAITYMANTDPFFSPTPLDGSTAAAQSQSERDEQLQRIREAESRVVMAWGSHCPSLRTVVLPRGQVWFKRSFTVPGARRAGEISAATGGGAEGGGSGGSGGTLCHDGGCSCGHRDGDFSLSTWSCDE</sequence>
<dbReference type="PROSITE" id="PS50181">
    <property type="entry name" value="FBOX"/>
    <property type="match status" value="1"/>
</dbReference>
<protein>
    <recommendedName>
        <fullName evidence="1">F-box domain-containing protein</fullName>
    </recommendedName>
</protein>
<gene>
    <name evidence="2" type="ORF">BDN71DRAFT_1451559</name>
</gene>
<dbReference type="AlphaFoldDB" id="A0A9P6DDT0"/>
<reference evidence="2" key="1">
    <citation type="submission" date="2020-11" db="EMBL/GenBank/DDBJ databases">
        <authorList>
            <consortium name="DOE Joint Genome Institute"/>
            <person name="Ahrendt S."/>
            <person name="Riley R."/>
            <person name="Andreopoulos W."/>
            <person name="Labutti K."/>
            <person name="Pangilinan J."/>
            <person name="Ruiz-Duenas F.J."/>
            <person name="Barrasa J.M."/>
            <person name="Sanchez-Garcia M."/>
            <person name="Camarero S."/>
            <person name="Miyauchi S."/>
            <person name="Serrano A."/>
            <person name="Linde D."/>
            <person name="Babiker R."/>
            <person name="Drula E."/>
            <person name="Ayuso-Fernandez I."/>
            <person name="Pacheco R."/>
            <person name="Padilla G."/>
            <person name="Ferreira P."/>
            <person name="Barriuso J."/>
            <person name="Kellner H."/>
            <person name="Castanera R."/>
            <person name="Alfaro M."/>
            <person name="Ramirez L."/>
            <person name="Pisabarro A.G."/>
            <person name="Kuo A."/>
            <person name="Tritt A."/>
            <person name="Lipzen A."/>
            <person name="He G."/>
            <person name="Yan M."/>
            <person name="Ng V."/>
            <person name="Cullen D."/>
            <person name="Martin F."/>
            <person name="Rosso M.-N."/>
            <person name="Henrissat B."/>
            <person name="Hibbett D."/>
            <person name="Martinez A.T."/>
            <person name="Grigoriev I.V."/>
        </authorList>
    </citation>
    <scope>NUCLEOTIDE SEQUENCE</scope>
    <source>
        <strain evidence="2">ATCC 90797</strain>
    </source>
</reference>
<proteinExistence type="predicted"/>
<dbReference type="Proteomes" id="UP000807025">
    <property type="component" value="Unassembled WGS sequence"/>
</dbReference>
<dbReference type="InterPro" id="IPR001810">
    <property type="entry name" value="F-box_dom"/>
</dbReference>
<organism evidence="2 3">
    <name type="scientific">Pleurotus eryngii</name>
    <name type="common">Boletus of the steppes</name>
    <dbReference type="NCBI Taxonomy" id="5323"/>
    <lineage>
        <taxon>Eukaryota</taxon>
        <taxon>Fungi</taxon>
        <taxon>Dikarya</taxon>
        <taxon>Basidiomycota</taxon>
        <taxon>Agaricomycotina</taxon>
        <taxon>Agaricomycetes</taxon>
        <taxon>Agaricomycetidae</taxon>
        <taxon>Agaricales</taxon>
        <taxon>Pleurotineae</taxon>
        <taxon>Pleurotaceae</taxon>
        <taxon>Pleurotus</taxon>
    </lineage>
</organism>
<accession>A0A9P6DDT0</accession>
<dbReference type="InterPro" id="IPR036047">
    <property type="entry name" value="F-box-like_dom_sf"/>
</dbReference>